<evidence type="ECO:0000313" key="3">
    <source>
        <dbReference type="Proteomes" id="UP000275368"/>
    </source>
</evidence>
<dbReference type="AlphaFoldDB" id="A0A3G9ILJ2"/>
<dbReference type="EMBL" id="AP019308">
    <property type="protein sequence ID" value="BBH19817.1"/>
    <property type="molecule type" value="Genomic_DNA"/>
</dbReference>
<evidence type="ECO:0000313" key="2">
    <source>
        <dbReference type="EMBL" id="BBH19817.1"/>
    </source>
</evidence>
<feature type="region of interest" description="Disordered" evidence="1">
    <location>
        <begin position="462"/>
        <end position="485"/>
    </location>
</feature>
<evidence type="ECO:0000256" key="1">
    <source>
        <dbReference type="SAM" id="MobiDB-lite"/>
    </source>
</evidence>
<sequence length="485" mass="54706">MTAAMQTISDIIKAGAPMTLEQIIKQEIDDWRRSPELKLMKLGQQYYGGDHEVLKRRREVIGEGGRKVEDKNLANRRLVHMFIRKLVDQKIGYLLSKQPSIQTNNEAYASELSDIFGKAFLRLLKNIGKDAINNGIGWLHVYYNDTGELAFKRISPDEVIPLWKDSAHTELDGVIRTYELDYYEGMNKRAITKVEYWDNTGVRRYTLDAIGSVGLKSDEEAGAFGSHFSAMEGEGKETPLNWEQVPFIPFKYNDDELPLIKVLQSLVDDYDEQRSDNSNNIADLPNGIYVLKDYDGTDLGEFRHNLSRYRAVKVQGDGDVNTLTLDLNPEALKQHVEQLRKDIYEFGRGVDTQSDKFGSSPSGIALRFLYADLDLDANDIENEFQAGLEQLLWFVDKHIANTIGTDYSDVSVDFIFNRDMMINETEAVNNVKSSVGIISDETLIANHPFVTDPADELARMEKQKALEPAPYSGLNPDNSPNGAGG</sequence>
<dbReference type="Proteomes" id="UP000275368">
    <property type="component" value="Chromosome"/>
</dbReference>
<name>A0A3G9ILJ2_9BACL</name>
<organism evidence="2 3">
    <name type="scientific">Paenibacillus baekrokdamisoli</name>
    <dbReference type="NCBI Taxonomy" id="1712516"/>
    <lineage>
        <taxon>Bacteria</taxon>
        <taxon>Bacillati</taxon>
        <taxon>Bacillota</taxon>
        <taxon>Bacilli</taxon>
        <taxon>Bacillales</taxon>
        <taxon>Paenibacillaceae</taxon>
        <taxon>Paenibacillus</taxon>
    </lineage>
</organism>
<dbReference type="InterPro" id="IPR006428">
    <property type="entry name" value="Portal_SPP1-type"/>
</dbReference>
<dbReference type="RefSeq" id="WP_260182662.1">
    <property type="nucleotide sequence ID" value="NZ_JACHXC010000007.1"/>
</dbReference>
<dbReference type="KEGG" id="pbk:Back11_11620"/>
<dbReference type="InterPro" id="IPR021145">
    <property type="entry name" value="Portal_protein_SPP1_Gp6-like"/>
</dbReference>
<keyword evidence="3" id="KW-1185">Reference proteome</keyword>
<protein>
    <submittedName>
        <fullName evidence="2">Portal protein</fullName>
    </submittedName>
</protein>
<accession>A0A3G9ILJ2</accession>
<reference evidence="2 3" key="1">
    <citation type="submission" date="2018-11" db="EMBL/GenBank/DDBJ databases">
        <title>Complete genome sequence of Paenibacillus baekrokdamisoli strain KCTC 33723.</title>
        <authorList>
            <person name="Kang S.W."/>
            <person name="Lee K.C."/>
            <person name="Kim K.K."/>
            <person name="Kim J.S."/>
            <person name="Kim D.S."/>
            <person name="Ko S.H."/>
            <person name="Yang S.H."/>
            <person name="Lee J.S."/>
        </authorList>
    </citation>
    <scope>NUCLEOTIDE SEQUENCE [LARGE SCALE GENOMIC DNA]</scope>
    <source>
        <strain evidence="2 3">KCTC 33723</strain>
    </source>
</reference>
<feature type="compositionally biased region" description="Polar residues" evidence="1">
    <location>
        <begin position="475"/>
        <end position="485"/>
    </location>
</feature>
<dbReference type="NCBIfam" id="TIGR01538">
    <property type="entry name" value="portal_SPP1"/>
    <property type="match status" value="1"/>
</dbReference>
<proteinExistence type="predicted"/>
<dbReference type="Pfam" id="PF05133">
    <property type="entry name" value="SPP1_portal"/>
    <property type="match status" value="1"/>
</dbReference>
<gene>
    <name evidence="2" type="ORF">Back11_11620</name>
</gene>